<protein>
    <recommendedName>
        <fullName evidence="3">Doubled CXXCH motif domain-containing protein</fullName>
    </recommendedName>
</protein>
<dbReference type="InterPro" id="IPR010177">
    <property type="entry name" value="Paired_CXXCH_1"/>
</dbReference>
<dbReference type="PROSITE" id="PS51125">
    <property type="entry name" value="NHL"/>
    <property type="match status" value="2"/>
</dbReference>
<feature type="compositionally biased region" description="Basic residues" evidence="2">
    <location>
        <begin position="380"/>
        <end position="391"/>
    </location>
</feature>
<dbReference type="NCBIfam" id="TIGR01905">
    <property type="entry name" value="paired_CXXCH_1"/>
    <property type="match status" value="1"/>
</dbReference>
<organism evidence="4">
    <name type="scientific">hydrothermal vent metagenome</name>
    <dbReference type="NCBI Taxonomy" id="652676"/>
    <lineage>
        <taxon>unclassified sequences</taxon>
        <taxon>metagenomes</taxon>
        <taxon>ecological metagenomes</taxon>
    </lineage>
</organism>
<evidence type="ECO:0000256" key="1">
    <source>
        <dbReference type="ARBA" id="ARBA00022737"/>
    </source>
</evidence>
<feature type="region of interest" description="Disordered" evidence="2">
    <location>
        <begin position="369"/>
        <end position="395"/>
    </location>
</feature>
<dbReference type="Gene3D" id="3.90.10.10">
    <property type="entry name" value="Cytochrome C3"/>
    <property type="match status" value="1"/>
</dbReference>
<dbReference type="Pfam" id="PF01436">
    <property type="entry name" value="NHL"/>
    <property type="match status" value="1"/>
</dbReference>
<gene>
    <name evidence="4" type="ORF">MNBD_GAMMA25-101</name>
</gene>
<dbReference type="Pfam" id="PF09699">
    <property type="entry name" value="Paired_CXXCH_1"/>
    <property type="match status" value="2"/>
</dbReference>
<evidence type="ECO:0000313" key="4">
    <source>
        <dbReference type="EMBL" id="VAX09015.1"/>
    </source>
</evidence>
<keyword evidence="1" id="KW-0677">Repeat</keyword>
<name>A0A3B1BRS3_9ZZZZ</name>
<reference evidence="4" key="1">
    <citation type="submission" date="2018-06" db="EMBL/GenBank/DDBJ databases">
        <authorList>
            <person name="Zhirakovskaya E."/>
        </authorList>
    </citation>
    <scope>NUCLEOTIDE SEQUENCE</scope>
</reference>
<dbReference type="Gene3D" id="2.120.10.30">
    <property type="entry name" value="TolB, C-terminal domain"/>
    <property type="match status" value="2"/>
</dbReference>
<feature type="compositionally biased region" description="Basic and acidic residues" evidence="2">
    <location>
        <begin position="750"/>
        <end position="768"/>
    </location>
</feature>
<proteinExistence type="predicted"/>
<evidence type="ECO:0000256" key="2">
    <source>
        <dbReference type="SAM" id="MobiDB-lite"/>
    </source>
</evidence>
<dbReference type="InterPro" id="IPR036280">
    <property type="entry name" value="Multihaem_cyt_sf"/>
</dbReference>
<dbReference type="InterPro" id="IPR050952">
    <property type="entry name" value="TRIM-NHL_E3_ligases"/>
</dbReference>
<dbReference type="SUPFAM" id="SSF48695">
    <property type="entry name" value="Multiheme cytochromes"/>
    <property type="match status" value="2"/>
</dbReference>
<dbReference type="SUPFAM" id="SSF101898">
    <property type="entry name" value="NHL repeat"/>
    <property type="match status" value="1"/>
</dbReference>
<dbReference type="CDD" id="cd05819">
    <property type="entry name" value="NHL"/>
    <property type="match status" value="1"/>
</dbReference>
<evidence type="ECO:0000259" key="3">
    <source>
        <dbReference type="Pfam" id="PF09699"/>
    </source>
</evidence>
<dbReference type="AlphaFoldDB" id="A0A3B1BRS3"/>
<dbReference type="PANTHER" id="PTHR24104">
    <property type="entry name" value="E3 UBIQUITIN-PROTEIN LIGASE NHLRC1-RELATED"/>
    <property type="match status" value="1"/>
</dbReference>
<accession>A0A3B1BRS3</accession>
<dbReference type="EMBL" id="UOFY01000031">
    <property type="protein sequence ID" value="VAX09015.1"/>
    <property type="molecule type" value="Genomic_DNA"/>
</dbReference>
<dbReference type="Gene3D" id="1.10.1130.10">
    <property type="entry name" value="Flavocytochrome C3, Chain A"/>
    <property type="match status" value="1"/>
</dbReference>
<dbReference type="InterPro" id="IPR001258">
    <property type="entry name" value="NHL_repeat"/>
</dbReference>
<dbReference type="Pfam" id="PF17170">
    <property type="entry name" value="DUF5128"/>
    <property type="match status" value="1"/>
</dbReference>
<dbReference type="InterPro" id="IPR011042">
    <property type="entry name" value="6-blade_b-propeller_TolB-like"/>
</dbReference>
<feature type="domain" description="Doubled CXXCH motif" evidence="3">
    <location>
        <begin position="512"/>
        <end position="547"/>
    </location>
</feature>
<dbReference type="PANTHER" id="PTHR24104:SF25">
    <property type="entry name" value="PROTEIN LIN-41"/>
    <property type="match status" value="1"/>
</dbReference>
<feature type="region of interest" description="Disordered" evidence="2">
    <location>
        <begin position="750"/>
        <end position="769"/>
    </location>
</feature>
<feature type="domain" description="Doubled CXXCH motif" evidence="3">
    <location>
        <begin position="583"/>
        <end position="617"/>
    </location>
</feature>
<sequence>MSHKYKSTLRTANILIASLLLTLFCSPVFAAIIAAPIMSLKGDLNQPSDIAISELGDIYVLDGVNHRVVIFNKNGKLKHHFSTTEPGHKKTDLAMGLAIDRQNIYVTQSNPGRILLFSHSGVLKKTIYLSGIQDPEPVALVIDEDEVIWSDRRNHQVCRTNIRAATSSLCWGEKGSGKSKFHFPFQIVLDAQRYINVVDVLNSRIQIFNHRGNYFMQVGRSGIGPGELYRPNGLALDKRQNLYVSDSYSGAISIFSNGRYLGKLSDSAGNQVKLKSPVAMIAKKERLYIVDALNNSVEVLHLKYDTEINNPSPQVSKAAELSRKNCILCHLSWSEDYQSDDKEKINLLPVASERMCYSCHHGAVVDSRRTIGQKQQHPDIHHRRKNKSNRKKEREDKILAGVPLLEKDTLYCGSCHDPHVAEKNGGTLYEKHGNPWLRIPNHNGSLCQHCHESLLDDIWKEKRSHQGINHSIGTIFKSAPSTDSKGYAKEKELQKGLPEELLNAGAALSPNNKMICQSCHQIHGAGNEALTAISIKKSELCISCHQRQYAKDLDDARRKGVHPVNIKLDEPVKFGDEEVTFVTCLTCHSAHKGKQGTAQLKYESNNGELCAYCHDKYDAVKNSDHNLENTANKSLNIHEQTPKQSGLCGTCHSLHQANKDRPFLSSVESYKYEGKEHVLKRDRLCLDCHRDEGTAEKAIVKYFSHPVDDLVLRSDVKVMPLIDKEEKFAEFGEIACVTCHNPHRWENRDKIDRIEDSTPATESDKNRDGNVLNSFLRRQGVKESFCVNCHGIEAKPKYKYYHERFVRSIQDEEKVK</sequence>
<dbReference type="GO" id="GO:0008270">
    <property type="term" value="F:zinc ion binding"/>
    <property type="evidence" value="ECO:0007669"/>
    <property type="project" value="UniProtKB-KW"/>
</dbReference>